<evidence type="ECO:0000256" key="8">
    <source>
        <dbReference type="SAM" id="Phobius"/>
    </source>
</evidence>
<dbReference type="Pfam" id="PF00672">
    <property type="entry name" value="HAMP"/>
    <property type="match status" value="1"/>
</dbReference>
<dbReference type="OrthoDB" id="5342522at2"/>
<dbReference type="Proteomes" id="UP000199602">
    <property type="component" value="Unassembled WGS sequence"/>
</dbReference>
<reference evidence="10 11" key="1">
    <citation type="submission" date="2016-10" db="EMBL/GenBank/DDBJ databases">
        <authorList>
            <person name="de Groot N.N."/>
        </authorList>
    </citation>
    <scope>NUCLEOTIDE SEQUENCE [LARGE SCALE GENOMIC DNA]</scope>
    <source>
        <strain evidence="10 11">DSM 15269</strain>
    </source>
</reference>
<evidence type="ECO:0000256" key="7">
    <source>
        <dbReference type="ARBA" id="ARBA00023136"/>
    </source>
</evidence>
<evidence type="ECO:0000259" key="9">
    <source>
        <dbReference type="PROSITE" id="PS50885"/>
    </source>
</evidence>
<evidence type="ECO:0000313" key="10">
    <source>
        <dbReference type="EMBL" id="SDN26634.1"/>
    </source>
</evidence>
<dbReference type="InterPro" id="IPR050398">
    <property type="entry name" value="HssS/ArlS-like"/>
</dbReference>
<comment type="subcellular location">
    <subcellularLocation>
        <location evidence="2">Membrane</location>
        <topology evidence="2">Multi-pass membrane protein</topology>
    </subcellularLocation>
</comment>
<dbReference type="GO" id="GO:0000155">
    <property type="term" value="F:phosphorelay sensor kinase activity"/>
    <property type="evidence" value="ECO:0007669"/>
    <property type="project" value="TreeGrafter"/>
</dbReference>
<dbReference type="PANTHER" id="PTHR45528:SF10">
    <property type="entry name" value="METHYL-ACCEPTING CHEMOTAXIS PROTEIN"/>
    <property type="match status" value="1"/>
</dbReference>
<sequence>MSIRWKLILTFLLVSILPLVLAGGSGYLHINQVSSLALKESARSLEIAYKQLAEQKTLDIKKALEYFVSNKMIRDDNFHIEDLQFDPAFTSLGIQTFGKTGYSCILEKKKDKFSYFLHPNPKMIGRDITSLIARNIKFKRLFLRAVAKGFASGIAEISSVKSFYVLSNIEGTSLYILTKVSYSEIEGPIQALKKRFNEEKETFLMQYYVGGLTTGALVLLIALWFSIRLARPITYLTEVAERISLGELEAPIDITSTDEIGDLADALRRMQVSLRKAIQRLQRRSQRR</sequence>
<evidence type="ECO:0000313" key="11">
    <source>
        <dbReference type="Proteomes" id="UP000199602"/>
    </source>
</evidence>
<dbReference type="Gene3D" id="3.30.450.20">
    <property type="entry name" value="PAS domain"/>
    <property type="match status" value="1"/>
</dbReference>
<dbReference type="InterPro" id="IPR003660">
    <property type="entry name" value="HAMP_dom"/>
</dbReference>
<accession>A0A1H0A001</accession>
<keyword evidence="4" id="KW-0597">Phosphoprotein</keyword>
<keyword evidence="8" id="KW-0812">Transmembrane</keyword>
<dbReference type="AlphaFoldDB" id="A0A1H0A001"/>
<comment type="catalytic activity">
    <reaction evidence="1">
        <text>ATP + protein L-histidine = ADP + protein N-phospho-L-histidine.</text>
        <dbReference type="EC" id="2.7.13.3"/>
    </reaction>
</comment>
<gene>
    <name evidence="10" type="ORF">SAMN04488516_101226</name>
</gene>
<evidence type="ECO:0000256" key="1">
    <source>
        <dbReference type="ARBA" id="ARBA00000085"/>
    </source>
</evidence>
<feature type="domain" description="HAMP" evidence="9">
    <location>
        <begin position="227"/>
        <end position="279"/>
    </location>
</feature>
<evidence type="ECO:0000256" key="2">
    <source>
        <dbReference type="ARBA" id="ARBA00004141"/>
    </source>
</evidence>
<evidence type="ECO:0000256" key="5">
    <source>
        <dbReference type="ARBA" id="ARBA00022679"/>
    </source>
</evidence>
<dbReference type="SMART" id="SM00304">
    <property type="entry name" value="HAMP"/>
    <property type="match status" value="1"/>
</dbReference>
<protein>
    <recommendedName>
        <fullName evidence="3">histidine kinase</fullName>
        <ecNumber evidence="3">2.7.13.3</ecNumber>
    </recommendedName>
</protein>
<organism evidence="10 11">
    <name type="scientific">Desulfonauticus submarinus</name>
    <dbReference type="NCBI Taxonomy" id="206665"/>
    <lineage>
        <taxon>Bacteria</taxon>
        <taxon>Pseudomonadati</taxon>
        <taxon>Thermodesulfobacteriota</taxon>
        <taxon>Desulfovibrionia</taxon>
        <taxon>Desulfovibrionales</taxon>
        <taxon>Desulfonauticaceae</taxon>
        <taxon>Desulfonauticus</taxon>
    </lineage>
</organism>
<dbReference type="Gene3D" id="6.10.340.10">
    <property type="match status" value="1"/>
</dbReference>
<evidence type="ECO:0000256" key="6">
    <source>
        <dbReference type="ARBA" id="ARBA00022777"/>
    </source>
</evidence>
<keyword evidence="8" id="KW-1133">Transmembrane helix</keyword>
<dbReference type="PROSITE" id="PS50885">
    <property type="entry name" value="HAMP"/>
    <property type="match status" value="1"/>
</dbReference>
<keyword evidence="7 8" id="KW-0472">Membrane</keyword>
<dbReference type="SUPFAM" id="SSF158472">
    <property type="entry name" value="HAMP domain-like"/>
    <property type="match status" value="1"/>
</dbReference>
<proteinExistence type="predicted"/>
<dbReference type="EMBL" id="FNIN01000001">
    <property type="protein sequence ID" value="SDN26634.1"/>
    <property type="molecule type" value="Genomic_DNA"/>
</dbReference>
<dbReference type="CDD" id="cd06225">
    <property type="entry name" value="HAMP"/>
    <property type="match status" value="1"/>
</dbReference>
<dbReference type="EC" id="2.7.13.3" evidence="3"/>
<keyword evidence="5" id="KW-0808">Transferase</keyword>
<keyword evidence="6" id="KW-0418">Kinase</keyword>
<keyword evidence="11" id="KW-1185">Reference proteome</keyword>
<feature type="transmembrane region" description="Helical" evidence="8">
    <location>
        <begin position="207"/>
        <end position="227"/>
    </location>
</feature>
<dbReference type="PANTHER" id="PTHR45528">
    <property type="entry name" value="SENSOR HISTIDINE KINASE CPXA"/>
    <property type="match status" value="1"/>
</dbReference>
<name>A0A1H0A001_9BACT</name>
<dbReference type="RefSeq" id="WP_092062089.1">
    <property type="nucleotide sequence ID" value="NZ_FNIN01000001.1"/>
</dbReference>
<evidence type="ECO:0000256" key="3">
    <source>
        <dbReference type="ARBA" id="ARBA00012438"/>
    </source>
</evidence>
<dbReference type="GO" id="GO:0005886">
    <property type="term" value="C:plasma membrane"/>
    <property type="evidence" value="ECO:0007669"/>
    <property type="project" value="TreeGrafter"/>
</dbReference>
<evidence type="ECO:0000256" key="4">
    <source>
        <dbReference type="ARBA" id="ARBA00022553"/>
    </source>
</evidence>
<dbReference type="STRING" id="206665.SAMN04488516_101226"/>